<keyword evidence="1" id="KW-0732">Signal</keyword>
<organism evidence="2 3">
    <name type="scientific">Caproiciproducens galactitolivorans</name>
    <dbReference type="NCBI Taxonomy" id="642589"/>
    <lineage>
        <taxon>Bacteria</taxon>
        <taxon>Bacillati</taxon>
        <taxon>Bacillota</taxon>
        <taxon>Clostridia</taxon>
        <taxon>Eubacteriales</taxon>
        <taxon>Acutalibacteraceae</taxon>
        <taxon>Caproiciproducens</taxon>
    </lineage>
</organism>
<dbReference type="AlphaFoldDB" id="A0A4Z0YA25"/>
<keyword evidence="3" id="KW-1185">Reference proteome</keyword>
<accession>A0A4Z0YA25</accession>
<comment type="caution">
    <text evidence="2">The sequence shown here is derived from an EMBL/GenBank/DDBJ whole genome shotgun (WGS) entry which is preliminary data.</text>
</comment>
<dbReference type="OrthoDB" id="1842449at2"/>
<protein>
    <submittedName>
        <fullName evidence="2">Uncharacterized protein</fullName>
    </submittedName>
</protein>
<evidence type="ECO:0000256" key="1">
    <source>
        <dbReference type="SAM" id="SignalP"/>
    </source>
</evidence>
<gene>
    <name evidence="2" type="ORF">CAGA_16020</name>
</gene>
<evidence type="ECO:0000313" key="3">
    <source>
        <dbReference type="Proteomes" id="UP000297714"/>
    </source>
</evidence>
<feature type="signal peptide" evidence="1">
    <location>
        <begin position="1"/>
        <end position="24"/>
    </location>
</feature>
<dbReference type="RefSeq" id="WP_135659588.1">
    <property type="nucleotide sequence ID" value="NZ_JAJUFJ010000005.1"/>
</dbReference>
<evidence type="ECO:0000313" key="2">
    <source>
        <dbReference type="EMBL" id="TGJ76395.1"/>
    </source>
</evidence>
<dbReference type="EMBL" id="SRMQ01000006">
    <property type="protein sequence ID" value="TGJ76395.1"/>
    <property type="molecule type" value="Genomic_DNA"/>
</dbReference>
<name>A0A4Z0YA25_9FIRM</name>
<dbReference type="Proteomes" id="UP000297714">
    <property type="component" value="Unassembled WGS sequence"/>
</dbReference>
<proteinExistence type="predicted"/>
<reference evidence="2 3" key="1">
    <citation type="submission" date="2019-04" db="EMBL/GenBank/DDBJ databases">
        <authorList>
            <person name="Poehlein A."/>
            <person name="Bengelsdorf F.R."/>
            <person name="Duerre P."/>
            <person name="Daniel R."/>
        </authorList>
    </citation>
    <scope>NUCLEOTIDE SEQUENCE [LARGE SCALE GENOMIC DNA]</scope>
    <source>
        <strain evidence="2 3">BS-1</strain>
    </source>
</reference>
<sequence length="518" mass="53817">MKKIAAVFLSAALIFTAFPVTVRAYSSDTQVIDTHGSKTYMGTEESWSEKWDSSNFTDVTGEDVDSSEDLIIKGGKIGNVTISDGRSLTIKGGVMDDVDCEGDITMTGGTADSLNSDEDIKMSGGKVSGNVTAEDDTVTLSGSAVVGGDVSGREVEIFSTGGSSVSVSGTTEFSDSMLLQGAGCNLNKIDGQISGTLTFRNFRGSVSSISNVINVSVESQSTVTAKGDVEFDTLSVEGNSTFVANSLVTVNTLQGPGAVISNPGNLTVNTGMSSYPILGFNGNEKDGLTVFKAKANAVAETQATVFGYNLYLDRTEGSYDYFTLKSVSGESVTLNTTSFSLGNGKQASLTASIPSSAASLGYKLCWKLLDPSGKFSISQDSGSNVCRVYLEDTAGTTIYKATLAAYLTDSYGNIVPGVKAAVCSITSTGTSDSGTINGLRLDTTTVKIPVGGTYKVLAITDAQVPPKQMSYNSAIALVGKATYYNANGKKGWLYPVKAIAKGGVTIDIGGLKMLMTVV</sequence>
<feature type="chain" id="PRO_5021236399" evidence="1">
    <location>
        <begin position="25"/>
        <end position="518"/>
    </location>
</feature>